<feature type="compositionally biased region" description="Polar residues" evidence="1">
    <location>
        <begin position="84"/>
        <end position="95"/>
    </location>
</feature>
<feature type="compositionally biased region" description="Low complexity" evidence="1">
    <location>
        <begin position="236"/>
        <end position="249"/>
    </location>
</feature>
<protein>
    <submittedName>
        <fullName evidence="2">Uncharacterized protein</fullName>
    </submittedName>
</protein>
<accession>A0AAV7T7R5</accession>
<gene>
    <name evidence="2" type="ORF">NDU88_003825</name>
</gene>
<feature type="region of interest" description="Disordered" evidence="1">
    <location>
        <begin position="1"/>
        <end position="270"/>
    </location>
</feature>
<keyword evidence="3" id="KW-1185">Reference proteome</keyword>
<evidence type="ECO:0000256" key="1">
    <source>
        <dbReference type="SAM" id="MobiDB-lite"/>
    </source>
</evidence>
<reference evidence="2" key="1">
    <citation type="journal article" date="2022" name="bioRxiv">
        <title>Sequencing and chromosome-scale assembly of the giantPleurodeles waltlgenome.</title>
        <authorList>
            <person name="Brown T."/>
            <person name="Elewa A."/>
            <person name="Iarovenko S."/>
            <person name="Subramanian E."/>
            <person name="Araus A.J."/>
            <person name="Petzold A."/>
            <person name="Susuki M."/>
            <person name="Suzuki K.-i.T."/>
            <person name="Hayashi T."/>
            <person name="Toyoda A."/>
            <person name="Oliveira C."/>
            <person name="Osipova E."/>
            <person name="Leigh N.D."/>
            <person name="Simon A."/>
            <person name="Yun M.H."/>
        </authorList>
    </citation>
    <scope>NUCLEOTIDE SEQUENCE</scope>
    <source>
        <strain evidence="2">20211129_DDA</strain>
        <tissue evidence="2">Liver</tissue>
    </source>
</reference>
<organism evidence="2 3">
    <name type="scientific">Pleurodeles waltl</name>
    <name type="common">Iberian ribbed newt</name>
    <dbReference type="NCBI Taxonomy" id="8319"/>
    <lineage>
        <taxon>Eukaryota</taxon>
        <taxon>Metazoa</taxon>
        <taxon>Chordata</taxon>
        <taxon>Craniata</taxon>
        <taxon>Vertebrata</taxon>
        <taxon>Euteleostomi</taxon>
        <taxon>Amphibia</taxon>
        <taxon>Batrachia</taxon>
        <taxon>Caudata</taxon>
        <taxon>Salamandroidea</taxon>
        <taxon>Salamandridae</taxon>
        <taxon>Pleurodelinae</taxon>
        <taxon>Pleurodeles</taxon>
    </lineage>
</organism>
<dbReference type="AlphaFoldDB" id="A0AAV7T7R5"/>
<comment type="caution">
    <text evidence="2">The sequence shown here is derived from an EMBL/GenBank/DDBJ whole genome shotgun (WGS) entry which is preliminary data.</text>
</comment>
<evidence type="ECO:0000313" key="2">
    <source>
        <dbReference type="EMBL" id="KAJ1171968.1"/>
    </source>
</evidence>
<name>A0AAV7T7R5_PLEWA</name>
<dbReference type="EMBL" id="JANPWB010000007">
    <property type="protein sequence ID" value="KAJ1171968.1"/>
    <property type="molecule type" value="Genomic_DNA"/>
</dbReference>
<proteinExistence type="predicted"/>
<sequence>MDQDCGSTPPKITRLATPFSSQGHQAASRRTDPSPSLPGQTRFLYRDSANFASSREIHATQEGGGRGARQAPGSRARMFKPQSPGGTSKTHSRTSPGLRPPPHRSHQRPLDSFRQGSAGPSVQYAGLLQQGFARRRPRAKPQPSPAVSPPGSKVQALASSSHLTVPGPGKSPPQHALRTPLAVRAQHTPAGNPEIGRPKNAPQSEVRRGPGVRRPQPLCTPERGGRPRLDVAADQASRSSPALSALLLLGREQPQRLPSPTRTVIASARG</sequence>
<dbReference type="Proteomes" id="UP001066276">
    <property type="component" value="Chromosome 4_1"/>
</dbReference>
<evidence type="ECO:0000313" key="3">
    <source>
        <dbReference type="Proteomes" id="UP001066276"/>
    </source>
</evidence>